<dbReference type="InterPro" id="IPR036390">
    <property type="entry name" value="WH_DNA-bd_sf"/>
</dbReference>
<dbReference type="PANTHER" id="PTHR42756:SF1">
    <property type="entry name" value="TRANSCRIPTIONAL REPRESSOR OF EMRAB OPERON"/>
    <property type="match status" value="1"/>
</dbReference>
<keyword evidence="2" id="KW-0238">DNA-binding</keyword>
<evidence type="ECO:0000313" key="5">
    <source>
        <dbReference type="EMBL" id="MFC3180527.1"/>
    </source>
</evidence>
<sequence length="136" mass="15073">MSDNEIRMVEAIPEAGRLVTKALGEVLRPFQLTVAQLEVLELLWRQGEVSQKAIIETRGVEAATVGTTLTRLERDGWIVRHADPVDGRGRIAKPSEKAIAAKDGIRAAVEQLEMKLRFADISEESLSAMVKNLRQL</sequence>
<evidence type="ECO:0000256" key="2">
    <source>
        <dbReference type="ARBA" id="ARBA00023125"/>
    </source>
</evidence>
<evidence type="ECO:0000259" key="4">
    <source>
        <dbReference type="PROSITE" id="PS50995"/>
    </source>
</evidence>
<dbReference type="Gene3D" id="1.10.10.10">
    <property type="entry name" value="Winged helix-like DNA-binding domain superfamily/Winged helix DNA-binding domain"/>
    <property type="match status" value="1"/>
</dbReference>
<dbReference type="InterPro" id="IPR000835">
    <property type="entry name" value="HTH_MarR-typ"/>
</dbReference>
<dbReference type="InterPro" id="IPR023187">
    <property type="entry name" value="Tscrpt_reg_MarR-type_CS"/>
</dbReference>
<accession>A0ABV7IVH5</accession>
<feature type="domain" description="HTH marR-type" evidence="4">
    <location>
        <begin position="5"/>
        <end position="136"/>
    </location>
</feature>
<dbReference type="PROSITE" id="PS01117">
    <property type="entry name" value="HTH_MARR_1"/>
    <property type="match status" value="1"/>
</dbReference>
<dbReference type="Pfam" id="PF01047">
    <property type="entry name" value="MarR"/>
    <property type="match status" value="1"/>
</dbReference>
<dbReference type="PANTHER" id="PTHR42756">
    <property type="entry name" value="TRANSCRIPTIONAL REGULATOR, MARR"/>
    <property type="match status" value="1"/>
</dbReference>
<evidence type="ECO:0000256" key="3">
    <source>
        <dbReference type="ARBA" id="ARBA00023163"/>
    </source>
</evidence>
<dbReference type="PROSITE" id="PS50995">
    <property type="entry name" value="HTH_MARR_2"/>
    <property type="match status" value="1"/>
</dbReference>
<dbReference type="Proteomes" id="UP001595547">
    <property type="component" value="Unassembled WGS sequence"/>
</dbReference>
<gene>
    <name evidence="5" type="ORF">ACFOGH_05975</name>
</gene>
<dbReference type="InterPro" id="IPR036388">
    <property type="entry name" value="WH-like_DNA-bd_sf"/>
</dbReference>
<proteinExistence type="predicted"/>
<dbReference type="SMART" id="SM00347">
    <property type="entry name" value="HTH_MARR"/>
    <property type="match status" value="1"/>
</dbReference>
<comment type="caution">
    <text evidence="5">The sequence shown here is derived from an EMBL/GenBank/DDBJ whole genome shotgun (WGS) entry which is preliminary data.</text>
</comment>
<name>A0ABV7IVH5_9RHOB</name>
<evidence type="ECO:0000313" key="6">
    <source>
        <dbReference type="Proteomes" id="UP001595547"/>
    </source>
</evidence>
<dbReference type="EMBL" id="JBHRTO010000001">
    <property type="protein sequence ID" value="MFC3180527.1"/>
    <property type="molecule type" value="Genomic_DNA"/>
</dbReference>
<organism evidence="5 6">
    <name type="scientific">Cypionkella sinensis</name>
    <dbReference type="NCBI Taxonomy" id="1756043"/>
    <lineage>
        <taxon>Bacteria</taxon>
        <taxon>Pseudomonadati</taxon>
        <taxon>Pseudomonadota</taxon>
        <taxon>Alphaproteobacteria</taxon>
        <taxon>Rhodobacterales</taxon>
        <taxon>Paracoccaceae</taxon>
        <taxon>Cypionkella</taxon>
    </lineage>
</organism>
<dbReference type="RefSeq" id="WP_380072152.1">
    <property type="nucleotide sequence ID" value="NZ_JBHRTO010000001.1"/>
</dbReference>
<evidence type="ECO:0000256" key="1">
    <source>
        <dbReference type="ARBA" id="ARBA00023015"/>
    </source>
</evidence>
<dbReference type="SUPFAM" id="SSF46785">
    <property type="entry name" value="Winged helix' DNA-binding domain"/>
    <property type="match status" value="1"/>
</dbReference>
<reference evidence="6" key="1">
    <citation type="journal article" date="2019" name="Int. J. Syst. Evol. Microbiol.">
        <title>The Global Catalogue of Microorganisms (GCM) 10K type strain sequencing project: providing services to taxonomists for standard genome sequencing and annotation.</title>
        <authorList>
            <consortium name="The Broad Institute Genomics Platform"/>
            <consortium name="The Broad Institute Genome Sequencing Center for Infectious Disease"/>
            <person name="Wu L."/>
            <person name="Ma J."/>
        </authorList>
    </citation>
    <scope>NUCLEOTIDE SEQUENCE [LARGE SCALE GENOMIC DNA]</scope>
    <source>
        <strain evidence="6">KCTC 52039</strain>
    </source>
</reference>
<protein>
    <submittedName>
        <fullName evidence="5">MarR family winged helix-turn-helix transcriptional regulator</fullName>
    </submittedName>
</protein>
<keyword evidence="6" id="KW-1185">Reference proteome</keyword>
<keyword evidence="3" id="KW-0804">Transcription</keyword>
<keyword evidence="1" id="KW-0805">Transcription regulation</keyword>